<evidence type="ECO:0000256" key="3">
    <source>
        <dbReference type="ARBA" id="ARBA00023125"/>
    </source>
</evidence>
<dbReference type="EMBL" id="SDCA01000031">
    <property type="protein sequence ID" value="TCW92200.1"/>
    <property type="molecule type" value="Genomic_DNA"/>
</dbReference>
<keyword evidence="2" id="KW-0229">DNA integration</keyword>
<dbReference type="PANTHER" id="PTHR30629">
    <property type="entry name" value="PROPHAGE INTEGRASE"/>
    <property type="match status" value="1"/>
</dbReference>
<proteinExistence type="inferred from homology"/>
<dbReference type="InterPro" id="IPR013762">
    <property type="entry name" value="Integrase-like_cat_sf"/>
</dbReference>
<comment type="similarity">
    <text evidence="1">Belongs to the 'phage' integrase family.</text>
</comment>
<dbReference type="InterPro" id="IPR010998">
    <property type="entry name" value="Integrase_recombinase_N"/>
</dbReference>
<feature type="domain" description="Tyr recombinase" evidence="5">
    <location>
        <begin position="224"/>
        <end position="418"/>
    </location>
</feature>
<dbReference type="Gene3D" id="3.30.160.390">
    <property type="entry name" value="Integrase, DNA-binding domain"/>
    <property type="match status" value="1"/>
</dbReference>
<keyword evidence="4" id="KW-0233">DNA recombination</keyword>
<dbReference type="Gene3D" id="1.10.150.130">
    <property type="match status" value="1"/>
</dbReference>
<evidence type="ECO:0000259" key="5">
    <source>
        <dbReference type="PROSITE" id="PS51898"/>
    </source>
</evidence>
<dbReference type="InterPro" id="IPR050808">
    <property type="entry name" value="Phage_Integrase"/>
</dbReference>
<dbReference type="InterPro" id="IPR053876">
    <property type="entry name" value="Phage_int_M"/>
</dbReference>
<dbReference type="InterPro" id="IPR002104">
    <property type="entry name" value="Integrase_catalytic"/>
</dbReference>
<dbReference type="InterPro" id="IPR011010">
    <property type="entry name" value="DNA_brk_join_enz"/>
</dbReference>
<dbReference type="PROSITE" id="PS51898">
    <property type="entry name" value="TYR_RECOMBINASE"/>
    <property type="match status" value="1"/>
</dbReference>
<evidence type="ECO:0000256" key="1">
    <source>
        <dbReference type="ARBA" id="ARBA00008857"/>
    </source>
</evidence>
<reference evidence="6" key="1">
    <citation type="submission" date="2019-01" db="EMBL/GenBank/DDBJ databases">
        <authorList>
            <person name="Lista F."/>
            <person name="Anselmo A."/>
        </authorList>
    </citation>
    <scope>NUCLEOTIDE SEQUENCE</scope>
    <source>
        <strain evidence="6">22S</strain>
    </source>
</reference>
<dbReference type="GO" id="GO:0003677">
    <property type="term" value="F:DNA binding"/>
    <property type="evidence" value="ECO:0007669"/>
    <property type="project" value="UniProtKB-KW"/>
</dbReference>
<dbReference type="InterPro" id="IPR025166">
    <property type="entry name" value="Integrase_DNA_bind_dom"/>
</dbReference>
<organism evidence="6">
    <name type="scientific">Klebsiella pneumoniae</name>
    <dbReference type="NCBI Taxonomy" id="573"/>
    <lineage>
        <taxon>Bacteria</taxon>
        <taxon>Pseudomonadati</taxon>
        <taxon>Pseudomonadota</taxon>
        <taxon>Gammaproteobacteria</taxon>
        <taxon>Enterobacterales</taxon>
        <taxon>Enterobacteriaceae</taxon>
        <taxon>Klebsiella/Raoultella group</taxon>
        <taxon>Klebsiella</taxon>
        <taxon>Klebsiella pneumoniae complex</taxon>
    </lineage>
</organism>
<dbReference type="CDD" id="cd00801">
    <property type="entry name" value="INT_P4_C"/>
    <property type="match status" value="1"/>
</dbReference>
<gene>
    <name evidence="6" type="ORF">ETE62_21190</name>
</gene>
<dbReference type="Pfam" id="PF00589">
    <property type="entry name" value="Phage_integrase"/>
    <property type="match status" value="1"/>
</dbReference>
<dbReference type="GO" id="GO:0015074">
    <property type="term" value="P:DNA integration"/>
    <property type="evidence" value="ECO:0007669"/>
    <property type="project" value="UniProtKB-KW"/>
</dbReference>
<name>A0A483F8M3_KLEPN</name>
<evidence type="ECO:0000313" key="6">
    <source>
        <dbReference type="EMBL" id="TCW92200.1"/>
    </source>
</evidence>
<protein>
    <submittedName>
        <fullName evidence="6">DUF4102 domain-containing protein</fullName>
    </submittedName>
</protein>
<dbReference type="InterPro" id="IPR038488">
    <property type="entry name" value="Integrase_DNA-bd_sf"/>
</dbReference>
<dbReference type="SUPFAM" id="SSF56349">
    <property type="entry name" value="DNA breaking-rejoining enzymes"/>
    <property type="match status" value="1"/>
</dbReference>
<evidence type="ECO:0000256" key="4">
    <source>
        <dbReference type="ARBA" id="ARBA00023172"/>
    </source>
</evidence>
<sequence>MGHNLGHYWFDCICAPNMTRNTLNKLTDRQCKTAKPRDKAYKLSDGGGLYLELSQTGSKYWRMKYRRPSDKKEDRLAFGVYPTISLQDARGKRDDARKLLSRGIDPKAEQRAAKAEEKGAFTFETIGRQWVESHQMWNEDHRKRVLRSLEMYIFPHIGTSDIRKLEAMTILPLFKKVDDAGKHDTANRLKQRVKDIIHSARLRGIKTEIITNDLDVRLMQYETKHHAALHPRDLPDFFTRLSSFKGNPLTRLAIELTMLTFVRSSELRFARWKEFDLDRAEWIIPKKREPIDGVRFSTRGTKTGKDEHIVLLSRQAVSIVEQLRELSGSYDVVFPNERNTKGVMSENTVNKALRLMGYNTQEDVTGHGFRATACSSLMESCLWQEDAVERQMSHKEYKDVKRAYKHKADYLEERKLMLQWWADYLDANREIHISPYEFGRRTRRD</sequence>
<dbReference type="PANTHER" id="PTHR30629:SF9">
    <property type="entry name" value="PROTEIN INTB-RELATED"/>
    <property type="match status" value="1"/>
</dbReference>
<dbReference type="AlphaFoldDB" id="A0A483F8M3"/>
<keyword evidence="3" id="KW-0238">DNA-binding</keyword>
<dbReference type="Pfam" id="PF22022">
    <property type="entry name" value="Phage_int_M"/>
    <property type="match status" value="1"/>
</dbReference>
<accession>A0A483F8M3</accession>
<dbReference type="Pfam" id="PF13356">
    <property type="entry name" value="Arm-DNA-bind_3"/>
    <property type="match status" value="1"/>
</dbReference>
<evidence type="ECO:0000256" key="2">
    <source>
        <dbReference type="ARBA" id="ARBA00022908"/>
    </source>
</evidence>
<dbReference type="GO" id="GO:0006310">
    <property type="term" value="P:DNA recombination"/>
    <property type="evidence" value="ECO:0007669"/>
    <property type="project" value="UniProtKB-KW"/>
</dbReference>
<dbReference type="Gene3D" id="1.10.443.10">
    <property type="entry name" value="Intergrase catalytic core"/>
    <property type="match status" value="1"/>
</dbReference>
<comment type="caution">
    <text evidence="6">The sequence shown here is derived from an EMBL/GenBank/DDBJ whole genome shotgun (WGS) entry which is preliminary data.</text>
</comment>